<evidence type="ECO:0000259" key="2">
    <source>
        <dbReference type="Pfam" id="PF08241"/>
    </source>
</evidence>
<dbReference type="InterPro" id="IPR029063">
    <property type="entry name" value="SAM-dependent_MTases_sf"/>
</dbReference>
<feature type="domain" description="Methyltransferase type 11" evidence="2">
    <location>
        <begin position="49"/>
        <end position="145"/>
    </location>
</feature>
<keyword evidence="1" id="KW-0808">Transferase</keyword>
<dbReference type="SUPFAM" id="SSF53335">
    <property type="entry name" value="S-adenosyl-L-methionine-dependent methyltransferases"/>
    <property type="match status" value="1"/>
</dbReference>
<dbReference type="InterPro" id="IPR050447">
    <property type="entry name" value="Erg6_SMT_methyltransf"/>
</dbReference>
<gene>
    <name evidence="3" type="ORF">HDA45_005802</name>
</gene>
<evidence type="ECO:0000256" key="1">
    <source>
        <dbReference type="ARBA" id="ARBA00022679"/>
    </source>
</evidence>
<dbReference type="EMBL" id="JACHMX010000001">
    <property type="protein sequence ID" value="MBB5855715.1"/>
    <property type="molecule type" value="Genomic_DNA"/>
</dbReference>
<dbReference type="Proteomes" id="UP000580861">
    <property type="component" value="Unassembled WGS sequence"/>
</dbReference>
<keyword evidence="3" id="KW-0489">Methyltransferase</keyword>
<dbReference type="CDD" id="cd02440">
    <property type="entry name" value="AdoMet_MTases"/>
    <property type="match status" value="1"/>
</dbReference>
<dbReference type="Gene3D" id="3.40.50.150">
    <property type="entry name" value="Vaccinia Virus protein VP39"/>
    <property type="match status" value="1"/>
</dbReference>
<evidence type="ECO:0000313" key="3">
    <source>
        <dbReference type="EMBL" id="MBB5855715.1"/>
    </source>
</evidence>
<dbReference type="PANTHER" id="PTHR44068:SF11">
    <property type="entry name" value="GERANYL DIPHOSPHATE 2-C-METHYLTRANSFERASE"/>
    <property type="match status" value="1"/>
</dbReference>
<dbReference type="PANTHER" id="PTHR44068">
    <property type="entry name" value="ZGC:194242"/>
    <property type="match status" value="1"/>
</dbReference>
<dbReference type="Pfam" id="PF08241">
    <property type="entry name" value="Methyltransf_11"/>
    <property type="match status" value="1"/>
</dbReference>
<name>A0A841BA14_9PSEU</name>
<dbReference type="GO" id="GO:0032259">
    <property type="term" value="P:methylation"/>
    <property type="evidence" value="ECO:0007669"/>
    <property type="project" value="UniProtKB-KW"/>
</dbReference>
<keyword evidence="4" id="KW-1185">Reference proteome</keyword>
<dbReference type="InterPro" id="IPR013216">
    <property type="entry name" value="Methyltransf_11"/>
</dbReference>
<proteinExistence type="predicted"/>
<protein>
    <submittedName>
        <fullName evidence="3">Ubiquinone/menaquinone biosynthesis C-methylase UbiE</fullName>
    </submittedName>
</protein>
<dbReference type="AlphaFoldDB" id="A0A841BA14"/>
<organism evidence="3 4">
    <name type="scientific">Amycolatopsis umgeniensis</name>
    <dbReference type="NCBI Taxonomy" id="336628"/>
    <lineage>
        <taxon>Bacteria</taxon>
        <taxon>Bacillati</taxon>
        <taxon>Actinomycetota</taxon>
        <taxon>Actinomycetes</taxon>
        <taxon>Pseudonocardiales</taxon>
        <taxon>Pseudonocardiaceae</taxon>
        <taxon>Amycolatopsis</taxon>
    </lineage>
</organism>
<comment type="caution">
    <text evidence="3">The sequence shown here is derived from an EMBL/GenBank/DDBJ whole genome shotgun (WGS) entry which is preliminary data.</text>
</comment>
<sequence>MQPTADEITRRPYVELLAMLEESNLPPGGLATVRDFAQHLGLRPGLLGLHAGCNAGFLSREMARRTGAKVVGVDISPAMAEAANLRAKQEGLADLAAYECQDTRALNFPDEHFDVVFSGGAMAFVDGHRAAVDEQIRVTKKFGLLGDVQFYYRDEPSQALLDQVSEIIEVPVPRYDRDYWISLYDTPALQPYWRTDAQAVTKTDQEIEDYCRQMVARSAGDWPEATQEALYGRWHHIITSFNENMKHMNYTAYVYRRVDPGAEPALFI</sequence>
<reference evidence="3 4" key="1">
    <citation type="submission" date="2020-08" db="EMBL/GenBank/DDBJ databases">
        <title>Sequencing the genomes of 1000 actinobacteria strains.</title>
        <authorList>
            <person name="Klenk H.-P."/>
        </authorList>
    </citation>
    <scope>NUCLEOTIDE SEQUENCE [LARGE SCALE GENOMIC DNA]</scope>
    <source>
        <strain evidence="3 4">DSM 45272</strain>
    </source>
</reference>
<keyword evidence="3" id="KW-0830">Ubiquinone</keyword>
<dbReference type="RefSeq" id="WP_184900621.1">
    <property type="nucleotide sequence ID" value="NZ_JACHMX010000001.1"/>
</dbReference>
<evidence type="ECO:0000313" key="4">
    <source>
        <dbReference type="Proteomes" id="UP000580861"/>
    </source>
</evidence>
<dbReference type="GO" id="GO:0008757">
    <property type="term" value="F:S-adenosylmethionine-dependent methyltransferase activity"/>
    <property type="evidence" value="ECO:0007669"/>
    <property type="project" value="InterPro"/>
</dbReference>
<accession>A0A841BA14</accession>